<feature type="compositionally biased region" description="Basic and acidic residues" evidence="6">
    <location>
        <begin position="3046"/>
        <end position="3067"/>
    </location>
</feature>
<dbReference type="SMART" id="SM00228">
    <property type="entry name" value="PDZ"/>
    <property type="match status" value="1"/>
</dbReference>
<feature type="compositionally biased region" description="Low complexity" evidence="6">
    <location>
        <begin position="2237"/>
        <end position="2246"/>
    </location>
</feature>
<evidence type="ECO:0000256" key="6">
    <source>
        <dbReference type="SAM" id="MobiDB-lite"/>
    </source>
</evidence>
<evidence type="ECO:0000256" key="4">
    <source>
        <dbReference type="PROSITE-ProRule" id="PRU00192"/>
    </source>
</evidence>
<dbReference type="PANTHER" id="PTHR14167">
    <property type="entry name" value="SH3 DOMAIN-CONTAINING"/>
    <property type="match status" value="1"/>
</dbReference>
<feature type="compositionally biased region" description="Basic and acidic residues" evidence="6">
    <location>
        <begin position="551"/>
        <end position="560"/>
    </location>
</feature>
<evidence type="ECO:0000256" key="5">
    <source>
        <dbReference type="SAM" id="Coils"/>
    </source>
</evidence>
<feature type="compositionally biased region" description="Basic and acidic residues" evidence="6">
    <location>
        <begin position="1084"/>
        <end position="1098"/>
    </location>
</feature>
<feature type="compositionally biased region" description="Polar residues" evidence="6">
    <location>
        <begin position="3217"/>
        <end position="3228"/>
    </location>
</feature>
<feature type="domain" description="SoHo" evidence="9">
    <location>
        <begin position="2339"/>
        <end position="2403"/>
    </location>
</feature>
<dbReference type="PROSITE" id="PS50831">
    <property type="entry name" value="SOHO"/>
    <property type="match status" value="1"/>
</dbReference>
<dbReference type="InterPro" id="IPR003127">
    <property type="entry name" value="SoHo_dom"/>
</dbReference>
<feature type="region of interest" description="Disordered" evidence="6">
    <location>
        <begin position="3694"/>
        <end position="3716"/>
    </location>
</feature>
<feature type="compositionally biased region" description="Basic and acidic residues" evidence="6">
    <location>
        <begin position="2332"/>
        <end position="2346"/>
    </location>
</feature>
<feature type="region of interest" description="Disordered" evidence="6">
    <location>
        <begin position="3539"/>
        <end position="3654"/>
    </location>
</feature>
<feature type="region of interest" description="Disordered" evidence="6">
    <location>
        <begin position="1807"/>
        <end position="1948"/>
    </location>
</feature>
<dbReference type="Gene3D" id="2.30.30.40">
    <property type="entry name" value="SH3 Domains"/>
    <property type="match status" value="3"/>
</dbReference>
<feature type="compositionally biased region" description="Polar residues" evidence="6">
    <location>
        <begin position="258"/>
        <end position="268"/>
    </location>
</feature>
<evidence type="ECO:0000259" key="7">
    <source>
        <dbReference type="PROSITE" id="PS50002"/>
    </source>
</evidence>
<feature type="compositionally biased region" description="Basic and acidic residues" evidence="6">
    <location>
        <begin position="964"/>
        <end position="976"/>
    </location>
</feature>
<sequence>MVHMSYAQWACLPSTYRNKVNPGSKAAQQGVREGDLISSINGRSTRDLTNSEAHALLRNAGEHLRLGLNQENIGSPKRRIYRSSLQENTTTEILSKTTTTKTSTSNTRIVTTDPKKNETNDTKPDQSYANQNGGPKSSLIQQRDETKKRFSESLEYATDTEEISMPHGARNRRNRRGRNRRRFQQPASAEKARKDGDASVESPGSIEELDETVDETLDEPATTKTNDSDRENTVHSDEPSRESVQRGIERASRDNETVQEGTTSTSTRKYSKEEKYRIEKGTVEPGIKVLEITTISSLPLEARIDHIPGVGILETGSKDKVTEAGAIVTISEPVETFSASVTKVASEKKRAEASTSGDERLQIRDVSDCEALEADNVKPVIVEMESDAEREPSELVARFEADLEADLEETGASRRGWDSVMPRDVERRLRSFIEGLKLPTYAEDEPRGSSDRERMKKARKRAAYEPHAAHSQAANRFLDIIQEEGEKLSEDEEQHIRDFINEEIGKYRRDERRRALRSPVDFEPRRKSSREEVLEHRVTINVINVDEDTREMEKVSRARLDASGSEESGGVEGGSGETGVETSKESVGASTGEADKDASTKDSKGSDEVELKDEKEGEVTGARDDALEVEKLDAEGTEKASRSDESSDGRSEEEFKSETLKASEDTVSVDESVSKEDGDQTSSDIASKEHVEPSDDKDTTLISKVESKEVEKQSSSEDEIVPKEQSEASENSLNVSECTVIENPDDVEEKLGSDENQDASNEPSNDETNVDDSRKDEGLDLENAQTSTVNTLSDKAEEPKLISNGIDSKDESSTVESRSTNVATQNVEATVFSEDQSVEAMESETKTAEASEEPPKPAEASEEPSKEPDSDQKKGSSTTKSCSIESRYSKSESEVTTTTVTREKPRPPTPPKRLSSLPDVDVPERPRVHFDASPPTPPVRQKRETNEESTDEEAAPSRPPLPKENLELTAKKRSETRSLGTSAENIGSLRALLTLLARGDATVENIRDALTKVDALALPENVRGILDDLRARGSGVCFENDSIAELRNYVERGARLGSGASPEIARDLDQKAREKSSTGAPVERIVRVRVEADGEPVERTNASSEKPEARRSREGKGVEEDRAGSKQAHSRRHVHKKTTKNEETSSTKTVETLRSTTRDHRTEISKDTREMTTSEEEFEEIYKYSRAEDDAESCRSGKVEDGRREREKRDSGAFDGHKDCQDSSSSATTLSTVKYNPMDAWQADIYAIIAEEARKSEERREKEREVDSSSLKSKLPLLKSDESSRVVANGDEVSVTPEPIPYSPVEDLYYVPLESGASYSKAQPRSDDASTGPESLKDLCILKILSMPYGLRLINEITVPKFNIFESLRAIPKFANNVTADGIRGAALNTHGASERQPATAKLTAASSGSREADRTTVSDRNRTQRSDRNQSRSQRSTMAGEDPVAWVGLSTARDPRVLVCLSPAQQRTAIRTTADNLLDLHNKFLNRHSYFEEEPPRPIPVPKYKVELLPEADRGRSTNRLLEIIKENSEKGRSSSKPARNLARETRVTFEDSSQSSKSSRAKSTGFDKGQERLKATRLCDWLNLARREPVDAQCHATSLADDLSIESSAERREHDKSRVGGRIHGGFVNARPLGDSPERPDPPVRSSTPFSKSPITLNSAIIDRSSAMPDAAGKRTPPRRTIDPRYNVNPALIDDRVEVPPRIKRVVNVDKSCIDTTSIFDQNPPRSHLEPRRYKNAANLKQVAATQIVENLKRLQTDTENQLERGQKCSLPQEYLAQQLRYIELLEDQLKNVILAEEEEKEAFEDFQTHARQKSRAKGLAEDQSKRDAERTSKVASRDDDSRVESQSWAERSEDVEQDRAESVNKRGHRDFVKKVHHENGFHEKESSERIERVEQRSVITKKEDGGGAPKSWNEANGEKTFDETTDGLKARSTKENASNVPKTGVKIEKPNASAVALNGEAFRRRMYDEYVHKVLEREERKHHKVVKISTHEDIRKENNKKSGASSVEKEFIEKARNRLNKFGIKLDESETESDGKEESKSRSRKDETSTKKTDSNEEEKVVKAKCLIDGKEFEDAKKLPKHLQEFLDMSATVDDGCGFDIIAKGDDSENDLLHEIDDALRFGKGFLFGKENVMFAPTFKASSATPGVWSPGSEPQPTPKEPSPERKEPQKDAGIPPVWTPSSAGASPVPEKKEFRPVQFESPVLSRKKIAQQETTEEAPPPWEAETEKKETSRSSYESSSSRIVNSHSAPSQGLNSLTSTPRLPRAQNPTITLLQKAREGQLPKGAAYLEESETIKRPTSDEKPIISPGEIIYTVKKEYESEPETENEPPKKMADLGPRKFEGIGPTTKEGIPLVLRSEVKENNQTKWYKKMYDSLHRADRSDDYVTIRYKPRRGTRYGYGIGSGYLSEPEHRLYADRSATFDSRRRLRNKENDFSTSTMPRKNGTLKYTSEVYKNQPGRIEDYEPGRSSIAEKEAKEWWDEVMDIFDGWLNENGHPQGAGMEELRDAQLSHRALSLSYRPESSRNPFDQRGNRPTKPYMSHALKESGYESDSTLVFRRKEDISPLSPFEQRLVYKTVQSGGDVPLHGLRKPAPERPKDDSALEYFPISSTLTRIRVHRKNAQPSSTTRSSTSRAAVTGRMDARALAKSSSPRDINFNDRGTLPPSPPRRQSSRNSRTLELYASNAKRRPFDSQSSKSRHRQCFADDPCNLRSPKERFPSSLDRHRRSRESSQASSALRLSSGSPTSPRSKPSAPISSSKKKSQASRSSPDAVAEKSSEARVRATVSTWRGQEYLTKSSSKRGLEDKSSTTRRTRHLAPDSTNSREKSHPASCHSASQSKKTSVRGRLTRKEQEESSRRLARSAFDLSSVESRKHSQKCVEREARSVQTTTLPSGTVVKSSTAMYSSALRSGRQKSQPDKSLKVVVAVSSKGQEILRKPAESSVAGRSIACSLKSSSLASSTARRMVLTDARKPWSIVGRPDRMSSSREFTSSSEAISESSKKRALRPRTIVKSPVKKPETVQFIPDSSGKKLEAKKKSRKEKNGRSAKRLEREQETDLDSDHGGNSNVENEEPNVGQRASKCEERSLTIEEIKKHREATRSDTFFQNLFLRSVSSTASSENVPSRGRSIVSERARIYQENIREGSKSEPSLKSLGVYLASKRPVSNSRFKNWDRESVSSRSSSPYGVSWPGRSVFQKVSKFDSLSGIDDFGSSTTLRNLSPDSAKSRLKERSSSEPPLKTLSERSDSKQSSSRTCSPSPVRSPACRRIRTVKQERPDGPATIVVKKVRARSAGEADESRRSKFGSNLSLARSTSSLCWSDREDYHRYVLEMLHDRRRSERYKELHDFYSSLERLGELERTFSSSDLRPRTRHEGIIDYDRWREARSQEKAEVELNALYGKLKAVQRDKDLLFSAKDIGKFKWQGDRGLRCKERSVENIIQRFKKLQTEASELESSRQREISSRKDTYKPLWRGTSVMNVASSMLKKARGTENGRIDRSDQLQRNLGGSKKFWSSLSIEQVATLKKQLNEIYGSDNLQKSAPSTSSRLDSEVADSKQEKTRDPDKADPLSKYEIVVPPQTDSTTGARDDAKGLHVRCHSMITSDHSEQRSFVDRPESTLRRSDSIGRGKSLEKSESFKPTPASPTMSELEKKRLSVTLGKEVLDKVSQRRRLSMPLAPRETRGSIAAALAAKKTPRVTRSSAPSVTSTSPRSCYSLETCEDPLKSKEKNDFLLVLTPNDKSLADRQRVESVLEEWSKKPPLLAIAIPDAAAQTKTLYPNSGSERDSTTESSDTSVKTVIQRNVEPQDVPAKIEFFENVDKKDVAASRGTKDQPKPVRLSSSQSFANLSELFGETESAKYATLSGCRTRSMSPKGAVDKGKASSPVRQLDTRFHRCPRERDRPRSVSPGRATTRSNSSCSLESIWLRSCSPDPDRYWRAYLKLVKNGTVRRLRARFESAEELRGACVKVAPALRSFRSDPELTRSLLKKVDEGKLKAHEFADVAWLRRKYEPRRGRARRRGESPPIPRVPLRREDLSMPHIDVISKTAELKDTSTISAPNSVARKAETKELEAKKPVGRMRRKFESFAERKTSILGEMFTSSPDVHELRDIAPYLAGRWVAHRYPSRRDNTRSLSSPPDLAGRQSCSKNDANLASNEADERNRAVGKVRGVSSRGLSSILKQTDASTSQTFDPDKHRPRFRYQPPPPPSSPNARRKSTRWWSPIPVYTARPTVTFEEYSNAPPPPPKSQHYKDDCQESPRRYVEGEVTIHYRSPVRTEAKEPLSEEELARRSAENMRRVYQEERRRKYLQELHDIDSRRHTDNFIPSQKSPIPLNRYDDFVDDLSHRSRSQEQTPEPRLVARALYNFIGQSSRELNFRRGDIIFVRRQVDKNWYEGEHNAMIGLFPSNYVEILPYDGMRTTPKKPYEGQARAKFNFVAQTNLELSLAKGEFVVLTRRVDENWYEGRIGNRKGIFPISYVEVITEPGHRAETPTQSKPVASPAAHSLLANGSAGGKMSMGSHHYMPSIPVNMNTTQPHYNSLPRIGGSKLHVSQLNEALHIDTHSEPIPYRALYNYRPQNEDELELKEGDTVYVMEKCDDGWYVGSSQRTGYFGTFPGNYVERL</sequence>
<feature type="compositionally biased region" description="Low complexity" evidence="6">
    <location>
        <begin position="91"/>
        <end position="112"/>
    </location>
</feature>
<evidence type="ECO:0008006" key="12">
    <source>
        <dbReference type="Google" id="ProtNLM"/>
    </source>
</evidence>
<feature type="compositionally biased region" description="Basic and acidic residues" evidence="6">
    <location>
        <begin position="2777"/>
        <end position="2786"/>
    </location>
</feature>
<feature type="compositionally biased region" description="Low complexity" evidence="6">
    <location>
        <begin position="2991"/>
        <end position="3003"/>
    </location>
</feature>
<feature type="compositionally biased region" description="Basic and acidic residues" evidence="6">
    <location>
        <begin position="520"/>
        <end position="538"/>
    </location>
</feature>
<feature type="compositionally biased region" description="Basic and acidic residues" evidence="6">
    <location>
        <begin position="863"/>
        <end position="874"/>
    </location>
</feature>
<feature type="compositionally biased region" description="Acidic residues" evidence="6">
    <location>
        <begin position="207"/>
        <end position="218"/>
    </location>
</feature>
<feature type="domain" description="PDZ" evidence="8">
    <location>
        <begin position="18"/>
        <end position="72"/>
    </location>
</feature>
<feature type="compositionally biased region" description="Polar residues" evidence="6">
    <location>
        <begin position="2247"/>
        <end position="2277"/>
    </location>
</feature>
<gene>
    <name evidence="10" type="ORF">XYLVIOL_LOCUS1352</name>
</gene>
<feature type="region of interest" description="Disordered" evidence="6">
    <location>
        <begin position="4178"/>
        <end position="4220"/>
    </location>
</feature>
<feature type="compositionally biased region" description="Basic and acidic residues" evidence="6">
    <location>
        <begin position="2853"/>
        <end position="2862"/>
    </location>
</feature>
<name>A0ABP1N3P4_XYLVO</name>
<feature type="region of interest" description="Disordered" evidence="6">
    <location>
        <begin position="508"/>
        <end position="982"/>
    </location>
</feature>
<dbReference type="Pfam" id="PF00018">
    <property type="entry name" value="SH3_1"/>
    <property type="match status" value="1"/>
</dbReference>
<feature type="region of interest" description="Disordered" evidence="6">
    <location>
        <begin position="3870"/>
        <end position="3919"/>
    </location>
</feature>
<feature type="compositionally biased region" description="Basic and acidic residues" evidence="6">
    <location>
        <begin position="593"/>
        <end position="664"/>
    </location>
</feature>
<feature type="region of interest" description="Disordered" evidence="6">
    <location>
        <begin position="1989"/>
        <end position="2012"/>
    </location>
</feature>
<dbReference type="InterPro" id="IPR001478">
    <property type="entry name" value="PDZ"/>
</dbReference>
<feature type="compositionally biased region" description="Polar residues" evidence="6">
    <location>
        <begin position="1647"/>
        <end position="1661"/>
    </location>
</feature>
<feature type="compositionally biased region" description="Polar residues" evidence="6">
    <location>
        <begin position="125"/>
        <end position="141"/>
    </location>
</feature>
<feature type="compositionally biased region" description="Basic and acidic residues" evidence="6">
    <location>
        <begin position="3296"/>
        <end position="3305"/>
    </location>
</feature>
<feature type="compositionally biased region" description="Low complexity" evidence="6">
    <location>
        <begin position="2629"/>
        <end position="2638"/>
    </location>
</feature>
<feature type="compositionally biased region" description="Basic and acidic residues" evidence="6">
    <location>
        <begin position="2875"/>
        <end position="2889"/>
    </location>
</feature>
<protein>
    <recommendedName>
        <fullName evidence="12">PDZ domain-containing protein</fullName>
    </recommendedName>
</protein>
<feature type="region of interest" description="Disordered" evidence="6">
    <location>
        <begin position="4129"/>
        <end position="4150"/>
    </location>
</feature>
<dbReference type="EMBL" id="CAXAJV020001282">
    <property type="protein sequence ID" value="CAL7935027.1"/>
    <property type="molecule type" value="Genomic_DNA"/>
</dbReference>
<feature type="compositionally biased region" description="Basic and acidic residues" evidence="6">
    <location>
        <begin position="1064"/>
        <end position="1076"/>
    </location>
</feature>
<dbReference type="InterPro" id="IPR036028">
    <property type="entry name" value="SH3-like_dom_sf"/>
</dbReference>
<feature type="region of interest" description="Disordered" evidence="6">
    <location>
        <begin position="2621"/>
        <end position="2891"/>
    </location>
</feature>
<feature type="region of interest" description="Disordered" evidence="6">
    <location>
        <begin position="1389"/>
        <end position="1443"/>
    </location>
</feature>
<feature type="compositionally biased region" description="Polar residues" evidence="6">
    <location>
        <begin position="4178"/>
        <end position="4194"/>
    </location>
</feature>
<feature type="region of interest" description="Disordered" evidence="6">
    <location>
        <begin position="1608"/>
        <end position="1688"/>
    </location>
</feature>
<keyword evidence="3" id="KW-0965">Cell junction</keyword>
<dbReference type="InterPro" id="IPR036034">
    <property type="entry name" value="PDZ_sf"/>
</dbReference>
<feature type="compositionally biased region" description="Polar residues" evidence="6">
    <location>
        <begin position="814"/>
        <end position="828"/>
    </location>
</feature>
<dbReference type="Pfam" id="PF14604">
    <property type="entry name" value="SH3_9"/>
    <property type="match status" value="1"/>
</dbReference>
<feature type="region of interest" description="Disordered" evidence="6">
    <location>
        <begin position="91"/>
        <end position="273"/>
    </location>
</feature>
<feature type="compositionally biased region" description="Basic and acidic residues" evidence="6">
    <location>
        <begin position="1525"/>
        <end position="1534"/>
    </location>
</feature>
<feature type="compositionally biased region" description="Basic and acidic residues" evidence="6">
    <location>
        <begin position="1255"/>
        <end position="1267"/>
    </location>
</feature>
<feature type="compositionally biased region" description="Basic and acidic residues" evidence="6">
    <location>
        <begin position="1156"/>
        <end position="1172"/>
    </location>
</feature>
<feature type="region of interest" description="Disordered" evidence="6">
    <location>
        <begin position="2981"/>
        <end position="3089"/>
    </location>
</feature>
<feature type="coiled-coil region" evidence="5">
    <location>
        <begin position="3392"/>
        <end position="3460"/>
    </location>
</feature>
<accession>A0ABP1N3P4</accession>
<dbReference type="InterPro" id="IPR001452">
    <property type="entry name" value="SH3_domain"/>
</dbReference>
<feature type="region of interest" description="Disordered" evidence="6">
    <location>
        <begin position="3217"/>
        <end position="3310"/>
    </location>
</feature>
<feature type="compositionally biased region" description="Basic and acidic residues" evidence="6">
    <location>
        <begin position="843"/>
        <end position="856"/>
    </location>
</feature>
<feature type="compositionally biased region" description="Basic and acidic residues" evidence="6">
    <location>
        <begin position="3892"/>
        <end position="3907"/>
    </location>
</feature>
<dbReference type="PROSITE" id="PS50106">
    <property type="entry name" value="PDZ"/>
    <property type="match status" value="1"/>
</dbReference>
<feature type="compositionally biased region" description="Basic and acidic residues" evidence="6">
    <location>
        <begin position="1821"/>
        <end position="1846"/>
    </location>
</feature>
<keyword evidence="5" id="KW-0175">Coiled coil</keyword>
<feature type="compositionally biased region" description="Polar residues" evidence="6">
    <location>
        <begin position="783"/>
        <end position="793"/>
    </location>
</feature>
<feature type="compositionally biased region" description="Low complexity" evidence="6">
    <location>
        <begin position="2735"/>
        <end position="2762"/>
    </location>
</feature>
<feature type="region of interest" description="Disordered" evidence="6">
    <location>
        <begin position="2029"/>
        <end position="2063"/>
    </location>
</feature>
<dbReference type="PROSITE" id="PS50002">
    <property type="entry name" value="SH3"/>
    <property type="match status" value="3"/>
</dbReference>
<dbReference type="Gene3D" id="2.30.42.10">
    <property type="match status" value="1"/>
</dbReference>
<feature type="compositionally biased region" description="Basic and acidic residues" evidence="6">
    <location>
        <begin position="3608"/>
        <end position="3640"/>
    </location>
</feature>
<feature type="compositionally biased region" description="Basic and acidic residues" evidence="6">
    <location>
        <begin position="3229"/>
        <end position="3238"/>
    </location>
</feature>
<dbReference type="SUPFAM" id="SSF50156">
    <property type="entry name" value="PDZ domain-like"/>
    <property type="match status" value="1"/>
</dbReference>
<evidence type="ECO:0000313" key="10">
    <source>
        <dbReference type="EMBL" id="CAL7935027.1"/>
    </source>
</evidence>
<feature type="compositionally biased region" description="Basic and acidic residues" evidence="6">
    <location>
        <begin position="1411"/>
        <end position="1431"/>
    </location>
</feature>
<feature type="region of interest" description="Disordered" evidence="6">
    <location>
        <begin position="441"/>
        <end position="469"/>
    </location>
</feature>
<feature type="region of interest" description="Disordered" evidence="6">
    <location>
        <begin position="1255"/>
        <end position="1274"/>
    </location>
</feature>
<feature type="domain" description="SH3" evidence="7">
    <location>
        <begin position="4428"/>
        <end position="4487"/>
    </location>
</feature>
<feature type="compositionally biased region" description="Basic and acidic residues" evidence="6">
    <location>
        <begin position="2165"/>
        <end position="2174"/>
    </location>
</feature>
<feature type="compositionally biased region" description="Basic and acidic residues" evidence="6">
    <location>
        <begin position="1992"/>
        <end position="2003"/>
    </location>
</feature>
<organism evidence="10 11">
    <name type="scientific">Xylocopa violacea</name>
    <name type="common">Violet carpenter bee</name>
    <name type="synonym">Apis violacea</name>
    <dbReference type="NCBI Taxonomy" id="135666"/>
    <lineage>
        <taxon>Eukaryota</taxon>
        <taxon>Metazoa</taxon>
        <taxon>Ecdysozoa</taxon>
        <taxon>Arthropoda</taxon>
        <taxon>Hexapoda</taxon>
        <taxon>Insecta</taxon>
        <taxon>Pterygota</taxon>
        <taxon>Neoptera</taxon>
        <taxon>Endopterygota</taxon>
        <taxon>Hymenoptera</taxon>
        <taxon>Apocrita</taxon>
        <taxon>Aculeata</taxon>
        <taxon>Apoidea</taxon>
        <taxon>Anthophila</taxon>
        <taxon>Apidae</taxon>
        <taxon>Xylocopa</taxon>
        <taxon>Xylocopa</taxon>
    </lineage>
</organism>
<feature type="compositionally biased region" description="Basic and acidic residues" evidence="6">
    <location>
        <begin position="1610"/>
        <end position="1620"/>
    </location>
</feature>
<feature type="compositionally biased region" description="Basic and acidic residues" evidence="6">
    <location>
        <begin position="2596"/>
        <end position="2605"/>
    </location>
</feature>
<feature type="compositionally biased region" description="Basic and acidic residues" evidence="6">
    <location>
        <begin position="1853"/>
        <end position="1908"/>
    </location>
</feature>
<feature type="region of interest" description="Disordered" evidence="6">
    <location>
        <begin position="3779"/>
        <end position="3799"/>
    </location>
</feature>
<dbReference type="CDD" id="cd11781">
    <property type="entry name" value="SH3_Sorbs_1"/>
    <property type="match status" value="1"/>
</dbReference>
<dbReference type="Proteomes" id="UP001642520">
    <property type="component" value="Unassembled WGS sequence"/>
</dbReference>
<feature type="domain" description="SH3" evidence="7">
    <location>
        <begin position="4359"/>
        <end position="4418"/>
    </location>
</feature>
<evidence type="ECO:0000256" key="3">
    <source>
        <dbReference type="ARBA" id="ARBA00022949"/>
    </source>
</evidence>
<feature type="compositionally biased region" description="Basic and acidic residues" evidence="6">
    <location>
        <begin position="686"/>
        <end position="726"/>
    </location>
</feature>
<feature type="compositionally biased region" description="Basic and acidic residues" evidence="6">
    <location>
        <begin position="142"/>
        <end position="152"/>
    </location>
</feature>
<proteinExistence type="predicted"/>
<feature type="compositionally biased region" description="Low complexity" evidence="6">
    <location>
        <begin position="1554"/>
        <end position="1565"/>
    </location>
</feature>
<dbReference type="CDD" id="cd11782">
    <property type="entry name" value="SH3_Sorbs_2"/>
    <property type="match status" value="1"/>
</dbReference>
<evidence type="ECO:0000256" key="2">
    <source>
        <dbReference type="ARBA" id="ARBA00022443"/>
    </source>
</evidence>
<feature type="compositionally biased region" description="Polar residues" evidence="6">
    <location>
        <begin position="2789"/>
        <end position="2802"/>
    </location>
</feature>
<feature type="compositionally biased region" description="Polar residues" evidence="6">
    <location>
        <begin position="3539"/>
        <end position="3551"/>
    </location>
</feature>
<feature type="region of interest" description="Disordered" evidence="6">
    <location>
        <begin position="2585"/>
        <end position="2607"/>
    </location>
</feature>
<feature type="region of interest" description="Disordered" evidence="6">
    <location>
        <begin position="1525"/>
        <end position="1570"/>
    </location>
</feature>
<dbReference type="SMART" id="SM00326">
    <property type="entry name" value="SH3"/>
    <property type="match status" value="3"/>
</dbReference>
<feature type="compositionally biased region" description="Polar residues" evidence="6">
    <location>
        <begin position="3701"/>
        <end position="3716"/>
    </location>
</feature>
<feature type="compositionally biased region" description="Basic and acidic residues" evidence="6">
    <location>
        <begin position="1105"/>
        <end position="1124"/>
    </location>
</feature>
<feature type="compositionally biased region" description="Polar residues" evidence="6">
    <location>
        <begin position="875"/>
        <end position="886"/>
    </location>
</feature>
<dbReference type="SUPFAM" id="SSF50044">
    <property type="entry name" value="SH3-domain"/>
    <property type="match status" value="3"/>
</dbReference>
<dbReference type="PANTHER" id="PTHR14167:SF116">
    <property type="entry name" value="CAP, ISOFORM AC"/>
    <property type="match status" value="1"/>
</dbReference>
<comment type="caution">
    <text evidence="10">The sequence shown here is derived from an EMBL/GenBank/DDBJ whole genome shotgun (WGS) entry which is preliminary data.</text>
</comment>
<evidence type="ECO:0000259" key="9">
    <source>
        <dbReference type="PROSITE" id="PS50831"/>
    </source>
</evidence>
<evidence type="ECO:0000259" key="8">
    <source>
        <dbReference type="PROSITE" id="PS50106"/>
    </source>
</evidence>
<feature type="domain" description="SH3" evidence="7">
    <location>
        <begin position="4567"/>
        <end position="4626"/>
    </location>
</feature>
<dbReference type="InterPro" id="IPR041489">
    <property type="entry name" value="PDZ_6"/>
</dbReference>
<feature type="compositionally biased region" description="Basic and acidic residues" evidence="6">
    <location>
        <begin position="444"/>
        <end position="454"/>
    </location>
</feature>
<feature type="compositionally biased region" description="Basic residues" evidence="6">
    <location>
        <begin position="169"/>
        <end position="183"/>
    </location>
</feature>
<feature type="region of interest" description="Disordered" evidence="6">
    <location>
        <begin position="1060"/>
        <end position="1229"/>
    </location>
</feature>
<feature type="compositionally biased region" description="Basic residues" evidence="6">
    <location>
        <begin position="1128"/>
        <end position="1138"/>
    </location>
</feature>
<dbReference type="Pfam" id="PF07653">
    <property type="entry name" value="SH3_2"/>
    <property type="match status" value="1"/>
</dbReference>
<reference evidence="10 11" key="1">
    <citation type="submission" date="2024-08" db="EMBL/GenBank/DDBJ databases">
        <authorList>
            <person name="Will J Nash"/>
            <person name="Angela Man"/>
            <person name="Seanna McTaggart"/>
            <person name="Kendall Baker"/>
            <person name="Tom Barker"/>
            <person name="Leah Catchpole"/>
            <person name="Alex Durrant"/>
            <person name="Karim Gharbi"/>
            <person name="Naomi Irish"/>
            <person name="Gemy Kaithakottil"/>
            <person name="Debby Ku"/>
            <person name="Aaliyah Providence"/>
            <person name="Felix Shaw"/>
            <person name="David Swarbreck"/>
            <person name="Chris Watkins"/>
            <person name="Ann M. McCartney"/>
            <person name="Giulio Formenti"/>
            <person name="Alice Mouton"/>
            <person name="Noel Vella"/>
            <person name="Bjorn M von Reumont"/>
            <person name="Adriana Vella"/>
            <person name="Wilfried Haerty"/>
        </authorList>
    </citation>
    <scope>NUCLEOTIDE SEQUENCE [LARGE SCALE GENOMIC DNA]</scope>
</reference>
<keyword evidence="11" id="KW-1185">Reference proteome</keyword>
<feature type="compositionally biased region" description="Basic and acidic residues" evidence="6">
    <location>
        <begin position="226"/>
        <end position="256"/>
    </location>
</feature>
<feature type="region of interest" description="Disordered" evidence="6">
    <location>
        <begin position="4239"/>
        <end position="4261"/>
    </location>
</feature>
<evidence type="ECO:0000256" key="1">
    <source>
        <dbReference type="ARBA" id="ARBA00004282"/>
    </source>
</evidence>
<feature type="compositionally biased region" description="Basic and acidic residues" evidence="6">
    <location>
        <begin position="113"/>
        <end position="124"/>
    </location>
</feature>
<feature type="compositionally biased region" description="Basic and acidic residues" evidence="6">
    <location>
        <begin position="3552"/>
        <end position="3574"/>
    </location>
</feature>
<feature type="compositionally biased region" description="Basic and acidic residues" evidence="6">
    <location>
        <begin position="1180"/>
        <end position="1221"/>
    </location>
</feature>
<dbReference type="Pfam" id="PF17820">
    <property type="entry name" value="PDZ_6"/>
    <property type="match status" value="1"/>
</dbReference>
<keyword evidence="2 4" id="KW-0728">SH3 domain</keyword>
<feature type="region of interest" description="Disordered" evidence="6">
    <location>
        <begin position="2145"/>
        <end position="2353"/>
    </location>
</feature>
<feature type="compositionally biased region" description="Basic and acidic residues" evidence="6">
    <location>
        <begin position="1919"/>
        <end position="1937"/>
    </location>
</feature>
<feature type="region of interest" description="Disordered" evidence="6">
    <location>
        <begin position="2521"/>
        <end position="2549"/>
    </location>
</feature>
<dbReference type="CDD" id="cd11780">
    <property type="entry name" value="SH3_Sorbs_3"/>
    <property type="match status" value="1"/>
</dbReference>
<feature type="compositionally biased region" description="Basic and acidic residues" evidence="6">
    <location>
        <begin position="2297"/>
        <end position="2308"/>
    </location>
</feature>
<comment type="subcellular location">
    <subcellularLocation>
        <location evidence="1">Cell junction</location>
    </subcellularLocation>
</comment>
<feature type="compositionally biased region" description="Polar residues" evidence="6">
    <location>
        <begin position="728"/>
        <end position="737"/>
    </location>
</feature>
<dbReference type="InterPro" id="IPR050384">
    <property type="entry name" value="Endophilin_SH3RF"/>
</dbReference>
<evidence type="ECO:0000313" key="11">
    <source>
        <dbReference type="Proteomes" id="UP001642520"/>
    </source>
</evidence>